<dbReference type="Pfam" id="PF01557">
    <property type="entry name" value="FAA_hydrolase"/>
    <property type="match status" value="1"/>
</dbReference>
<keyword evidence="1" id="KW-0456">Lyase</keyword>
<gene>
    <name evidence="3" type="ORF">GCM10007140_08870</name>
</gene>
<dbReference type="InterPro" id="IPR050772">
    <property type="entry name" value="Hydratase-Decarb/MhpD_sf"/>
</dbReference>
<dbReference type="GO" id="GO:0005737">
    <property type="term" value="C:cytoplasm"/>
    <property type="evidence" value="ECO:0007669"/>
    <property type="project" value="TreeGrafter"/>
</dbReference>
<comment type="caution">
    <text evidence="3">The sequence shown here is derived from an EMBL/GenBank/DDBJ whole genome shotgun (WGS) entry which is preliminary data.</text>
</comment>
<dbReference type="PANTHER" id="PTHR30143">
    <property type="entry name" value="ACID HYDRATASE"/>
    <property type="match status" value="1"/>
</dbReference>
<accession>A0A917AMI3</accession>
<dbReference type="EMBL" id="BMFK01000001">
    <property type="protein sequence ID" value="GGE60825.1"/>
    <property type="molecule type" value="Genomic_DNA"/>
</dbReference>
<reference evidence="3" key="1">
    <citation type="journal article" date="2014" name="Int. J. Syst. Evol. Microbiol.">
        <title>Complete genome sequence of Corynebacterium casei LMG S-19264T (=DSM 44701T), isolated from a smear-ripened cheese.</title>
        <authorList>
            <consortium name="US DOE Joint Genome Institute (JGI-PGF)"/>
            <person name="Walter F."/>
            <person name="Albersmeier A."/>
            <person name="Kalinowski J."/>
            <person name="Ruckert C."/>
        </authorList>
    </citation>
    <scope>NUCLEOTIDE SEQUENCE</scope>
    <source>
        <strain evidence="3">CGMCC 1.12698</strain>
    </source>
</reference>
<evidence type="ECO:0000259" key="2">
    <source>
        <dbReference type="Pfam" id="PF01557"/>
    </source>
</evidence>
<dbReference type="Proteomes" id="UP000605259">
    <property type="component" value="Unassembled WGS sequence"/>
</dbReference>
<evidence type="ECO:0000256" key="1">
    <source>
        <dbReference type="ARBA" id="ARBA00023239"/>
    </source>
</evidence>
<reference evidence="3" key="2">
    <citation type="submission" date="2020-09" db="EMBL/GenBank/DDBJ databases">
        <authorList>
            <person name="Sun Q."/>
            <person name="Zhou Y."/>
        </authorList>
    </citation>
    <scope>NUCLEOTIDE SEQUENCE</scope>
    <source>
        <strain evidence="3">CGMCC 1.12698</strain>
    </source>
</reference>
<dbReference type="AlphaFoldDB" id="A0A917AMI3"/>
<dbReference type="SUPFAM" id="SSF56529">
    <property type="entry name" value="FAH"/>
    <property type="match status" value="1"/>
</dbReference>
<proteinExistence type="predicted"/>
<evidence type="ECO:0000313" key="4">
    <source>
        <dbReference type="Proteomes" id="UP000605259"/>
    </source>
</evidence>
<dbReference type="RefSeq" id="WP_188387211.1">
    <property type="nucleotide sequence ID" value="NZ_BMFK01000001.1"/>
</dbReference>
<evidence type="ECO:0000313" key="3">
    <source>
        <dbReference type="EMBL" id="GGE60825.1"/>
    </source>
</evidence>
<dbReference type="GO" id="GO:0008684">
    <property type="term" value="F:2-oxopent-4-enoate hydratase activity"/>
    <property type="evidence" value="ECO:0007669"/>
    <property type="project" value="TreeGrafter"/>
</dbReference>
<organism evidence="3 4">
    <name type="scientific">Priestia taiwanensis</name>
    <dbReference type="NCBI Taxonomy" id="1347902"/>
    <lineage>
        <taxon>Bacteria</taxon>
        <taxon>Bacillati</taxon>
        <taxon>Bacillota</taxon>
        <taxon>Bacilli</taxon>
        <taxon>Bacillales</taxon>
        <taxon>Bacillaceae</taxon>
        <taxon>Priestia</taxon>
    </lineage>
</organism>
<dbReference type="Gene3D" id="3.90.850.10">
    <property type="entry name" value="Fumarylacetoacetase-like, C-terminal domain"/>
    <property type="match status" value="1"/>
</dbReference>
<feature type="domain" description="Fumarylacetoacetase-like C-terminal" evidence="2">
    <location>
        <begin position="100"/>
        <end position="255"/>
    </location>
</feature>
<dbReference type="InterPro" id="IPR011234">
    <property type="entry name" value="Fumarylacetoacetase-like_C"/>
</dbReference>
<sequence length="259" mass="28271">MQTSIRKLAEELLEAEKHCKTIEPLTMTHSNLTIEDAYFIQLEVAKQKLEEGRRVIGKKVGLTSKAMQIMLGVDEPDYGHLFDDMLIENNESVSMGNLISPKVEAEIGFMLKEDLVGPNVTYIDVLMATDYVVPTIEVIDSRIRDWKIRLIDTVADNGSSAKVVVGDKSRAIDELDLRNTSMTLYKNSHIVETGAGAAALGHPAHAVAWLANKLHTFNRSLKAGELILPGALSAAVPVKKGDQIVATFGGLGSVSVEFQ</sequence>
<keyword evidence="4" id="KW-1185">Reference proteome</keyword>
<protein>
    <submittedName>
        <fullName evidence="3">2-keto-4-pentenoate hydratase</fullName>
    </submittedName>
</protein>
<dbReference type="InterPro" id="IPR036663">
    <property type="entry name" value="Fumarylacetoacetase_C_sf"/>
</dbReference>
<name>A0A917AMI3_9BACI</name>
<dbReference type="PANTHER" id="PTHR30143:SF0">
    <property type="entry name" value="2-KETO-4-PENTENOATE HYDRATASE"/>
    <property type="match status" value="1"/>
</dbReference>